<dbReference type="Gene3D" id="3.40.50.300">
    <property type="entry name" value="P-loop containing nucleotide triphosphate hydrolases"/>
    <property type="match status" value="1"/>
</dbReference>
<keyword evidence="3" id="KW-0547">Nucleotide-binding</keyword>
<dbReference type="GO" id="GO:0015833">
    <property type="term" value="P:peptide transport"/>
    <property type="evidence" value="ECO:0007669"/>
    <property type="project" value="InterPro"/>
</dbReference>
<dbReference type="InterPro" id="IPR003439">
    <property type="entry name" value="ABC_transporter-like_ATP-bd"/>
</dbReference>
<dbReference type="GO" id="GO:0005524">
    <property type="term" value="F:ATP binding"/>
    <property type="evidence" value="ECO:0007669"/>
    <property type="project" value="UniProtKB-KW"/>
</dbReference>
<dbReference type="Proteomes" id="UP000198922">
    <property type="component" value="Unassembled WGS sequence"/>
</dbReference>
<dbReference type="EMBL" id="FNAT01000002">
    <property type="protein sequence ID" value="SDE36799.1"/>
    <property type="molecule type" value="Genomic_DNA"/>
</dbReference>
<keyword evidence="7" id="KW-1185">Reference proteome</keyword>
<gene>
    <name evidence="6" type="ORF">SAMN04488567_1439</name>
</gene>
<dbReference type="SUPFAM" id="SSF52540">
    <property type="entry name" value="P-loop containing nucleoside triphosphate hydrolases"/>
    <property type="match status" value="1"/>
</dbReference>
<evidence type="ECO:0000256" key="1">
    <source>
        <dbReference type="ARBA" id="ARBA00004417"/>
    </source>
</evidence>
<proteinExistence type="predicted"/>
<evidence type="ECO:0000256" key="2">
    <source>
        <dbReference type="ARBA" id="ARBA00022448"/>
    </source>
</evidence>
<dbReference type="AlphaFoldDB" id="A0A1G7CBW7"/>
<dbReference type="GO" id="GO:0016887">
    <property type="term" value="F:ATP hydrolysis activity"/>
    <property type="evidence" value="ECO:0007669"/>
    <property type="project" value="InterPro"/>
</dbReference>
<dbReference type="PANTHER" id="PTHR43776">
    <property type="entry name" value="TRANSPORT ATP-BINDING PROTEIN"/>
    <property type="match status" value="1"/>
</dbReference>
<evidence type="ECO:0000313" key="6">
    <source>
        <dbReference type="EMBL" id="SDE36799.1"/>
    </source>
</evidence>
<dbReference type="PROSITE" id="PS50893">
    <property type="entry name" value="ABC_TRANSPORTER_2"/>
    <property type="match status" value="1"/>
</dbReference>
<keyword evidence="2" id="KW-0813">Transport</keyword>
<sequence length="344" mass="36745">MSQPILQLDSLRMVYADDTGLVSRLLGRADPPVIAADDVTLALRPGETLAVVGESGSGKTTAGRIATLQERPTAGRVLYEGRDVTGLTGAALKAYRAKVQMIFQNPYDALNPRLTVGQSLAEPLTLHGLVPRAGLRAAVLEMLEAVELRPAETFADAFPSELSGGQLQRIAIARALIIKPRVVIADEPVSMLDVSIRSGVMNLMRGIQRDTGVTYLYITHDLAVARYMADRIAVMYLGAVLEEGPAETLISAAGHPYTRLLIRAAPEHRATAVKRDRIRLPGDAASQTGQPTGCRFHPRCPLAQPVCRETAPPRVALGEKHAASCHFATEVRQNGLAAATAAAV</sequence>
<evidence type="ECO:0000256" key="3">
    <source>
        <dbReference type="ARBA" id="ARBA00022741"/>
    </source>
</evidence>
<dbReference type="PROSITE" id="PS00211">
    <property type="entry name" value="ABC_TRANSPORTER_1"/>
    <property type="match status" value="1"/>
</dbReference>
<reference evidence="7" key="1">
    <citation type="submission" date="2016-10" db="EMBL/GenBank/DDBJ databases">
        <authorList>
            <person name="Varghese N."/>
            <person name="Submissions S."/>
        </authorList>
    </citation>
    <scope>NUCLEOTIDE SEQUENCE [LARGE SCALE GENOMIC DNA]</scope>
    <source>
        <strain evidence="7">DSM 21424</strain>
    </source>
</reference>
<dbReference type="InterPro" id="IPR013563">
    <property type="entry name" value="Oligopep_ABC_C"/>
</dbReference>
<dbReference type="GO" id="GO:0055085">
    <property type="term" value="P:transmembrane transport"/>
    <property type="evidence" value="ECO:0007669"/>
    <property type="project" value="UniProtKB-ARBA"/>
</dbReference>
<evidence type="ECO:0000313" key="7">
    <source>
        <dbReference type="Proteomes" id="UP000198922"/>
    </source>
</evidence>
<dbReference type="RefSeq" id="WP_090110560.1">
    <property type="nucleotide sequence ID" value="NZ_FNAT01000002.1"/>
</dbReference>
<dbReference type="InterPro" id="IPR017871">
    <property type="entry name" value="ABC_transporter-like_CS"/>
</dbReference>
<organism evidence="6 7">
    <name type="scientific">Limimaricola pyoseonensis</name>
    <dbReference type="NCBI Taxonomy" id="521013"/>
    <lineage>
        <taxon>Bacteria</taxon>
        <taxon>Pseudomonadati</taxon>
        <taxon>Pseudomonadota</taxon>
        <taxon>Alphaproteobacteria</taxon>
        <taxon>Rhodobacterales</taxon>
        <taxon>Paracoccaceae</taxon>
        <taxon>Limimaricola</taxon>
    </lineage>
</organism>
<dbReference type="STRING" id="521013.SAMN04488567_1439"/>
<dbReference type="InterPro" id="IPR003593">
    <property type="entry name" value="AAA+_ATPase"/>
</dbReference>
<keyword evidence="4 6" id="KW-0067">ATP-binding</keyword>
<protein>
    <submittedName>
        <fullName evidence="6">Peptide/nickel transport system ATP-binding protein</fullName>
    </submittedName>
</protein>
<dbReference type="OrthoDB" id="9784450at2"/>
<name>A0A1G7CBW7_9RHOB</name>
<dbReference type="CDD" id="cd03257">
    <property type="entry name" value="ABC_NikE_OppD_transporters"/>
    <property type="match status" value="1"/>
</dbReference>
<dbReference type="FunFam" id="3.40.50.300:FF:000016">
    <property type="entry name" value="Oligopeptide ABC transporter ATP-binding component"/>
    <property type="match status" value="1"/>
</dbReference>
<comment type="subcellular location">
    <subcellularLocation>
        <location evidence="1">Cell inner membrane</location>
        <topology evidence="1">Peripheral membrane protein</topology>
    </subcellularLocation>
</comment>
<dbReference type="Pfam" id="PF08352">
    <property type="entry name" value="oligo_HPY"/>
    <property type="match status" value="1"/>
</dbReference>
<dbReference type="NCBIfam" id="TIGR01727">
    <property type="entry name" value="oligo_HPY"/>
    <property type="match status" value="1"/>
</dbReference>
<evidence type="ECO:0000259" key="5">
    <source>
        <dbReference type="PROSITE" id="PS50893"/>
    </source>
</evidence>
<evidence type="ECO:0000256" key="4">
    <source>
        <dbReference type="ARBA" id="ARBA00022840"/>
    </source>
</evidence>
<dbReference type="SMART" id="SM00382">
    <property type="entry name" value="AAA"/>
    <property type="match status" value="1"/>
</dbReference>
<dbReference type="Pfam" id="PF00005">
    <property type="entry name" value="ABC_tran"/>
    <property type="match status" value="1"/>
</dbReference>
<feature type="domain" description="ABC transporter" evidence="5">
    <location>
        <begin position="6"/>
        <end position="262"/>
    </location>
</feature>
<accession>A0A1G7CBW7</accession>
<dbReference type="InterPro" id="IPR027417">
    <property type="entry name" value="P-loop_NTPase"/>
</dbReference>
<dbReference type="GO" id="GO:0005886">
    <property type="term" value="C:plasma membrane"/>
    <property type="evidence" value="ECO:0007669"/>
    <property type="project" value="UniProtKB-SubCell"/>
</dbReference>
<dbReference type="InterPro" id="IPR050319">
    <property type="entry name" value="ABC_transp_ATP-bind"/>
</dbReference>